<feature type="compositionally biased region" description="Basic and acidic residues" evidence="1">
    <location>
        <begin position="20"/>
        <end position="38"/>
    </location>
</feature>
<feature type="region of interest" description="Disordered" evidence="1">
    <location>
        <begin position="20"/>
        <end position="48"/>
    </location>
</feature>
<sequence length="198" mass="22775">MNGTNPQENLYAKAEALWLKDPDPDPRSVRYAEADRNSAHRGASRPTAAKRPANWVSALYSYEDYWRENGRTPRERTRNLATLPAEERRRGEWARYQRRFEDKLCRYQLLRLDVSPAFELDPHDQAWQENFDACVQHVDLTGKLPSHNGADTVEFSLARWLGRQLRQLQMGTQSAGRAAQLAVLMALQNTGSGLRHSR</sequence>
<gene>
    <name evidence="2" type="ORF">E3T25_08905</name>
</gene>
<evidence type="ECO:0000256" key="1">
    <source>
        <dbReference type="SAM" id="MobiDB-lite"/>
    </source>
</evidence>
<dbReference type="Proteomes" id="UP000297851">
    <property type="component" value="Unassembled WGS sequence"/>
</dbReference>
<reference evidence="2 3" key="1">
    <citation type="submission" date="2019-03" db="EMBL/GenBank/DDBJ databases">
        <title>Genomics of glacier-inhabiting Cryobacterium strains.</title>
        <authorList>
            <person name="Liu Q."/>
            <person name="Xin Y.-H."/>
        </authorList>
    </citation>
    <scope>NUCLEOTIDE SEQUENCE [LARGE SCALE GENOMIC DNA]</scope>
    <source>
        <strain evidence="2 3">TMT2-16</strain>
    </source>
</reference>
<accession>A0ABY2JBT7</accession>
<dbReference type="Gene3D" id="6.10.140.530">
    <property type="match status" value="1"/>
</dbReference>
<dbReference type="RefSeq" id="WP_134373728.1">
    <property type="nucleotide sequence ID" value="NZ_SOGO01000025.1"/>
</dbReference>
<evidence type="ECO:0000313" key="2">
    <source>
        <dbReference type="EMBL" id="TFD02428.1"/>
    </source>
</evidence>
<protein>
    <recommendedName>
        <fullName evidence="4">Helicase-associated domain-containing protein</fullName>
    </recommendedName>
</protein>
<name>A0ABY2JBT7_9MICO</name>
<keyword evidence="3" id="KW-1185">Reference proteome</keyword>
<proteinExistence type="predicted"/>
<dbReference type="EMBL" id="SOGO01000025">
    <property type="protein sequence ID" value="TFD02428.1"/>
    <property type="molecule type" value="Genomic_DNA"/>
</dbReference>
<evidence type="ECO:0000313" key="3">
    <source>
        <dbReference type="Proteomes" id="UP000297851"/>
    </source>
</evidence>
<organism evidence="2 3">
    <name type="scientific">Cryobacterium sandaracinum</name>
    <dbReference type="NCBI Taxonomy" id="1259247"/>
    <lineage>
        <taxon>Bacteria</taxon>
        <taxon>Bacillati</taxon>
        <taxon>Actinomycetota</taxon>
        <taxon>Actinomycetes</taxon>
        <taxon>Micrococcales</taxon>
        <taxon>Microbacteriaceae</taxon>
        <taxon>Cryobacterium</taxon>
    </lineage>
</organism>
<comment type="caution">
    <text evidence="2">The sequence shown here is derived from an EMBL/GenBank/DDBJ whole genome shotgun (WGS) entry which is preliminary data.</text>
</comment>
<evidence type="ECO:0008006" key="4">
    <source>
        <dbReference type="Google" id="ProtNLM"/>
    </source>
</evidence>